<protein>
    <submittedName>
        <fullName evidence="1">Uncharacterized protein</fullName>
    </submittedName>
</protein>
<name>A0A8S5UHC5_9CAUD</name>
<accession>A0A8S5UHC5</accession>
<sequence>MKTLAFDLHSFITSLLIMKSSPRFGKFTRAERSEL</sequence>
<proteinExistence type="predicted"/>
<organism evidence="1">
    <name type="scientific">Siphoviridae sp. ctZd434</name>
    <dbReference type="NCBI Taxonomy" id="2825559"/>
    <lineage>
        <taxon>Viruses</taxon>
        <taxon>Duplodnaviria</taxon>
        <taxon>Heunggongvirae</taxon>
        <taxon>Uroviricota</taxon>
        <taxon>Caudoviricetes</taxon>
    </lineage>
</organism>
<reference evidence="1" key="1">
    <citation type="journal article" date="2021" name="Proc. Natl. Acad. Sci. U.S.A.">
        <title>A Catalog of Tens of Thousands of Viruses from Human Metagenomes Reveals Hidden Associations with Chronic Diseases.</title>
        <authorList>
            <person name="Tisza M.J."/>
            <person name="Buck C.B."/>
        </authorList>
    </citation>
    <scope>NUCLEOTIDE SEQUENCE</scope>
    <source>
        <strain evidence="1">CtZd434</strain>
    </source>
</reference>
<evidence type="ECO:0000313" key="1">
    <source>
        <dbReference type="EMBL" id="DAF93885.1"/>
    </source>
</evidence>
<dbReference type="EMBL" id="BK016088">
    <property type="protein sequence ID" value="DAF93885.1"/>
    <property type="molecule type" value="Genomic_DNA"/>
</dbReference>